<gene>
    <name evidence="5" type="ORF">GCM10011519_07650</name>
</gene>
<dbReference type="InterPro" id="IPR001296">
    <property type="entry name" value="Glyco_trans_1"/>
</dbReference>
<reference evidence="5" key="1">
    <citation type="journal article" date="2014" name="Int. J. Syst. Evol. Microbiol.">
        <title>Complete genome sequence of Corynebacterium casei LMG S-19264T (=DSM 44701T), isolated from a smear-ripened cheese.</title>
        <authorList>
            <consortium name="US DOE Joint Genome Institute (JGI-PGF)"/>
            <person name="Walter F."/>
            <person name="Albersmeier A."/>
            <person name="Kalinowski J."/>
            <person name="Ruckert C."/>
        </authorList>
    </citation>
    <scope>NUCLEOTIDE SEQUENCE</scope>
    <source>
        <strain evidence="5">CGMCC 1.16067</strain>
    </source>
</reference>
<dbReference type="InterPro" id="IPR028098">
    <property type="entry name" value="Glyco_trans_4-like_N"/>
</dbReference>
<dbReference type="PANTHER" id="PTHR12526:SF590">
    <property type="entry name" value="ALPHA-MALTOSE-1-PHOSPHATE SYNTHASE"/>
    <property type="match status" value="1"/>
</dbReference>
<protein>
    <submittedName>
        <fullName evidence="5">Glycogen synthase</fullName>
    </submittedName>
</protein>
<keyword evidence="1" id="KW-0328">Glycosyltransferase</keyword>
<dbReference type="PANTHER" id="PTHR12526">
    <property type="entry name" value="GLYCOSYLTRANSFERASE"/>
    <property type="match status" value="1"/>
</dbReference>
<dbReference type="CDD" id="cd03801">
    <property type="entry name" value="GT4_PimA-like"/>
    <property type="match status" value="1"/>
</dbReference>
<dbReference type="Pfam" id="PF00534">
    <property type="entry name" value="Glycos_transf_1"/>
    <property type="match status" value="1"/>
</dbReference>
<dbReference type="Proteomes" id="UP000649179">
    <property type="component" value="Unassembled WGS sequence"/>
</dbReference>
<accession>A0A917BCI9</accession>
<keyword evidence="2" id="KW-0808">Transferase</keyword>
<keyword evidence="6" id="KW-1185">Reference proteome</keyword>
<evidence type="ECO:0000313" key="5">
    <source>
        <dbReference type="EMBL" id="GGF36583.1"/>
    </source>
</evidence>
<dbReference type="SUPFAM" id="SSF53756">
    <property type="entry name" value="UDP-Glycosyltransferase/glycogen phosphorylase"/>
    <property type="match status" value="1"/>
</dbReference>
<dbReference type="GO" id="GO:0016757">
    <property type="term" value="F:glycosyltransferase activity"/>
    <property type="evidence" value="ECO:0007669"/>
    <property type="project" value="UniProtKB-KW"/>
</dbReference>
<dbReference type="EMBL" id="BMKQ01000001">
    <property type="protein sequence ID" value="GGF36583.1"/>
    <property type="molecule type" value="Genomic_DNA"/>
</dbReference>
<dbReference type="AlphaFoldDB" id="A0A917BCI9"/>
<dbReference type="GO" id="GO:0009250">
    <property type="term" value="P:glucan biosynthetic process"/>
    <property type="evidence" value="ECO:0007669"/>
    <property type="project" value="InterPro"/>
</dbReference>
<comment type="caution">
    <text evidence="5">The sequence shown here is derived from an EMBL/GenBank/DDBJ whole genome shotgun (WGS) entry which is preliminary data.</text>
</comment>
<feature type="domain" description="Glycosyl transferase family 1" evidence="3">
    <location>
        <begin position="195"/>
        <end position="336"/>
    </location>
</feature>
<dbReference type="RefSeq" id="WP_188778381.1">
    <property type="nucleotide sequence ID" value="NZ_BMKQ01000001.1"/>
</dbReference>
<dbReference type="Gene3D" id="3.40.50.2000">
    <property type="entry name" value="Glycogen Phosphorylase B"/>
    <property type="match status" value="2"/>
</dbReference>
<proteinExistence type="predicted"/>
<organism evidence="5 6">
    <name type="scientific">Marmoricola endophyticus</name>
    <dbReference type="NCBI Taxonomy" id="2040280"/>
    <lineage>
        <taxon>Bacteria</taxon>
        <taxon>Bacillati</taxon>
        <taxon>Actinomycetota</taxon>
        <taxon>Actinomycetes</taxon>
        <taxon>Propionibacteriales</taxon>
        <taxon>Nocardioidaceae</taxon>
        <taxon>Marmoricola</taxon>
    </lineage>
</organism>
<evidence type="ECO:0000313" key="6">
    <source>
        <dbReference type="Proteomes" id="UP000649179"/>
    </source>
</evidence>
<sequence length="398" mass="42132">MDRLRVDVLSKEYPPEVYGGAGVHVAELVRALRARADVDACVHAFGAPRAEPGTTSYPDLAELAGANPAIRTLGVDLSMVAGCEGTDVVHSHTWYANMAGHLASLLHDVPHVVSAHSLEPMRPWKAEQLGGGYAVSSWAERTAYEAAAGIIAVSAAMREDVLRSYPSVDPAKVTVVHNGIDTDDWAPVANPDRVRELGVDPDRPAVIFVGRITRQKGLPLFLRAAAQLPPDVQLVLCAGAPDTPEIEAEVRGLVDGLAASRDGVVWIGEMLPRPDVVALLTAATVFVCPSIYEPLGIVNLEAMACETAVVATATGGIPEVVVDGETGWLVPIDQAQDGTGTPLDPDAYVADLAAALTDAVSDPQRAASYGRAGRARAQQHFSWPAIAERTLEVYRSLR</sequence>
<dbReference type="NCBIfam" id="TIGR02149">
    <property type="entry name" value="glgA_Coryne"/>
    <property type="match status" value="1"/>
</dbReference>
<name>A0A917BCI9_9ACTN</name>
<feature type="domain" description="Glycosyltransferase subfamily 4-like N-terminal" evidence="4">
    <location>
        <begin position="18"/>
        <end position="183"/>
    </location>
</feature>
<reference evidence="5" key="2">
    <citation type="submission" date="2020-09" db="EMBL/GenBank/DDBJ databases">
        <authorList>
            <person name="Sun Q."/>
            <person name="Zhou Y."/>
        </authorList>
    </citation>
    <scope>NUCLEOTIDE SEQUENCE</scope>
    <source>
        <strain evidence="5">CGMCC 1.16067</strain>
    </source>
</reference>
<evidence type="ECO:0000259" key="4">
    <source>
        <dbReference type="Pfam" id="PF13439"/>
    </source>
</evidence>
<dbReference type="Pfam" id="PF13439">
    <property type="entry name" value="Glyco_transf_4"/>
    <property type="match status" value="1"/>
</dbReference>
<evidence type="ECO:0000259" key="3">
    <source>
        <dbReference type="Pfam" id="PF00534"/>
    </source>
</evidence>
<dbReference type="InterPro" id="IPR011875">
    <property type="entry name" value="M1P_synthase"/>
</dbReference>
<evidence type="ECO:0000256" key="2">
    <source>
        <dbReference type="ARBA" id="ARBA00022679"/>
    </source>
</evidence>
<evidence type="ECO:0000256" key="1">
    <source>
        <dbReference type="ARBA" id="ARBA00022676"/>
    </source>
</evidence>